<proteinExistence type="predicted"/>
<evidence type="ECO:0000313" key="2">
    <source>
        <dbReference type="EMBL" id="TFJ97422.1"/>
    </source>
</evidence>
<gene>
    <name evidence="2" type="ORF">DR999_PMT20764</name>
</gene>
<sequence length="128" mass="13895">MEGLAGSAGGTVLQGAAKKLVSQLLEVDQDQRITAQEALGHVWIAGNVASEKNLKEGVCAQIEKNFAKAKWRKAIRVTTFMQRLRALEPGTHPPMSLPEVTVEEPRPTEPPTTERPSEPAGPTEEKTQ</sequence>
<dbReference type="Gene3D" id="1.10.510.10">
    <property type="entry name" value="Transferase(Phosphotransferase) domain 1"/>
    <property type="match status" value="1"/>
</dbReference>
<dbReference type="SUPFAM" id="SSF56112">
    <property type="entry name" value="Protein kinase-like (PK-like)"/>
    <property type="match status" value="1"/>
</dbReference>
<protein>
    <submittedName>
        <fullName evidence="2">Endoplasmic reticulum mannosyl-oligosaccharide 1,2-alpha-mannosidase</fullName>
    </submittedName>
</protein>
<dbReference type="Proteomes" id="UP000297703">
    <property type="component" value="Unassembled WGS sequence"/>
</dbReference>
<evidence type="ECO:0000256" key="1">
    <source>
        <dbReference type="SAM" id="MobiDB-lite"/>
    </source>
</evidence>
<keyword evidence="3" id="KW-1185">Reference proteome</keyword>
<comment type="caution">
    <text evidence="2">The sequence shown here is derived from an EMBL/GenBank/DDBJ whole genome shotgun (WGS) entry which is preliminary data.</text>
</comment>
<dbReference type="InterPro" id="IPR011009">
    <property type="entry name" value="Kinase-like_dom_sf"/>
</dbReference>
<accession>A0A4D9DRI0</accession>
<dbReference type="STRING" id="55544.A0A4D9DRI0"/>
<name>A0A4D9DRI0_9SAUR</name>
<organism evidence="2 3">
    <name type="scientific">Platysternon megacephalum</name>
    <name type="common">big-headed turtle</name>
    <dbReference type="NCBI Taxonomy" id="55544"/>
    <lineage>
        <taxon>Eukaryota</taxon>
        <taxon>Metazoa</taxon>
        <taxon>Chordata</taxon>
        <taxon>Craniata</taxon>
        <taxon>Vertebrata</taxon>
        <taxon>Euteleostomi</taxon>
        <taxon>Archelosauria</taxon>
        <taxon>Testudinata</taxon>
        <taxon>Testudines</taxon>
        <taxon>Cryptodira</taxon>
        <taxon>Durocryptodira</taxon>
        <taxon>Testudinoidea</taxon>
        <taxon>Platysternidae</taxon>
        <taxon>Platysternon</taxon>
    </lineage>
</organism>
<dbReference type="EMBL" id="QXTE01000497">
    <property type="protein sequence ID" value="TFJ97422.1"/>
    <property type="molecule type" value="Genomic_DNA"/>
</dbReference>
<reference evidence="2 3" key="2">
    <citation type="submission" date="2019-04" db="EMBL/GenBank/DDBJ databases">
        <title>The genome sequence of big-headed turtle.</title>
        <authorList>
            <person name="Gong S."/>
        </authorList>
    </citation>
    <scope>NUCLEOTIDE SEQUENCE [LARGE SCALE GENOMIC DNA]</scope>
    <source>
        <strain evidence="2">DO16091913</strain>
        <tissue evidence="2">Muscle</tissue>
    </source>
</reference>
<reference evidence="2 3" key="1">
    <citation type="submission" date="2019-04" db="EMBL/GenBank/DDBJ databases">
        <title>Draft genome of the big-headed turtle Platysternon megacephalum.</title>
        <authorList>
            <person name="Gong S."/>
        </authorList>
    </citation>
    <scope>NUCLEOTIDE SEQUENCE [LARGE SCALE GENOMIC DNA]</scope>
    <source>
        <strain evidence="2">DO16091913</strain>
        <tissue evidence="2">Muscle</tissue>
    </source>
</reference>
<evidence type="ECO:0000313" key="3">
    <source>
        <dbReference type="Proteomes" id="UP000297703"/>
    </source>
</evidence>
<dbReference type="AlphaFoldDB" id="A0A4D9DRI0"/>
<feature type="region of interest" description="Disordered" evidence="1">
    <location>
        <begin position="86"/>
        <end position="128"/>
    </location>
</feature>
<dbReference type="OrthoDB" id="40902at2759"/>